<feature type="domain" description="Histidine kinase" evidence="5">
    <location>
        <begin position="25"/>
        <end position="229"/>
    </location>
</feature>
<dbReference type="SUPFAM" id="SSF55874">
    <property type="entry name" value="ATPase domain of HSP90 chaperone/DNA topoisomerase II/histidine kinase"/>
    <property type="match status" value="1"/>
</dbReference>
<reference evidence="7" key="1">
    <citation type="submission" date="2016-11" db="EMBL/GenBank/DDBJ databases">
        <authorList>
            <person name="Varghese N."/>
            <person name="Submissions S."/>
        </authorList>
    </citation>
    <scope>NUCLEOTIDE SEQUENCE [LARGE SCALE GENOMIC DNA]</scope>
    <source>
        <strain evidence="7">DSM 100572</strain>
    </source>
</reference>
<evidence type="ECO:0000256" key="4">
    <source>
        <dbReference type="ARBA" id="ARBA00022777"/>
    </source>
</evidence>
<dbReference type="Gene3D" id="1.10.287.130">
    <property type="match status" value="1"/>
</dbReference>
<comment type="catalytic activity">
    <reaction evidence="1">
        <text>ATP + protein L-histidine = ADP + protein N-phospho-L-histidine.</text>
        <dbReference type="EC" id="2.7.13.3"/>
    </reaction>
</comment>
<accession>A0A1M5WNB9</accession>
<evidence type="ECO:0000256" key="2">
    <source>
        <dbReference type="ARBA" id="ARBA00012438"/>
    </source>
</evidence>
<gene>
    <name evidence="6" type="ORF">SAMN05444281_2519</name>
</gene>
<dbReference type="PANTHER" id="PTHR42878:SF14">
    <property type="entry name" value="OSMOLARITY TWO-COMPONENT SYSTEM PROTEIN SSK1"/>
    <property type="match status" value="1"/>
</dbReference>
<dbReference type="InterPro" id="IPR036097">
    <property type="entry name" value="HisK_dim/P_sf"/>
</dbReference>
<proteinExistence type="predicted"/>
<protein>
    <recommendedName>
        <fullName evidence="2">histidine kinase</fullName>
        <ecNumber evidence="2">2.7.13.3</ecNumber>
    </recommendedName>
</protein>
<dbReference type="InterPro" id="IPR050351">
    <property type="entry name" value="BphY/WalK/GraS-like"/>
</dbReference>
<dbReference type="InterPro" id="IPR036890">
    <property type="entry name" value="HATPase_C_sf"/>
</dbReference>
<keyword evidence="3" id="KW-0808">Transferase</keyword>
<evidence type="ECO:0000259" key="5">
    <source>
        <dbReference type="PROSITE" id="PS50109"/>
    </source>
</evidence>
<dbReference type="Gene3D" id="3.30.565.10">
    <property type="entry name" value="Histidine kinase-like ATPase, C-terminal domain"/>
    <property type="match status" value="1"/>
</dbReference>
<dbReference type="GO" id="GO:0000155">
    <property type="term" value="F:phosphorelay sensor kinase activity"/>
    <property type="evidence" value="ECO:0007669"/>
    <property type="project" value="InterPro"/>
</dbReference>
<dbReference type="PROSITE" id="PS50109">
    <property type="entry name" value="HIS_KIN"/>
    <property type="match status" value="1"/>
</dbReference>
<keyword evidence="4" id="KW-0418">Kinase</keyword>
<dbReference type="AlphaFoldDB" id="A0A1M5WNB9"/>
<dbReference type="CDD" id="cd00082">
    <property type="entry name" value="HisKA"/>
    <property type="match status" value="1"/>
</dbReference>
<keyword evidence="7" id="KW-1185">Reference proteome</keyword>
<dbReference type="InterPro" id="IPR003661">
    <property type="entry name" value="HisK_dim/P_dom"/>
</dbReference>
<dbReference type="STRING" id="1195760.SAMN05444281_2519"/>
<sequence length="229" mass="27396">MIYNTENINKDNNYLNLDSQDYNYIFSHILRTPLYNLHALINWFEKDNEDLLDNVNRHKLKLINASIERLNFIVTDITNFLNIEQNIEKNYPISLDYIFQKIQTKLEKPLRIEIKILQKLPVIYSNSPAMEILFNHLLINSFQNIKNNSGSITIDYEEDENNYKFIYTENWNTLDNTFHDILAFKSYYVPSNNYHLSIIKKIIESLHGDIKFYKILNKGIKIDFTIPRY</sequence>
<dbReference type="InterPro" id="IPR005467">
    <property type="entry name" value="His_kinase_dom"/>
</dbReference>
<dbReference type="OrthoDB" id="138803at2"/>
<dbReference type="EMBL" id="FQXQ01000006">
    <property type="protein sequence ID" value="SHH88902.1"/>
    <property type="molecule type" value="Genomic_DNA"/>
</dbReference>
<dbReference type="SUPFAM" id="SSF47384">
    <property type="entry name" value="Homodimeric domain of signal transducing histidine kinase"/>
    <property type="match status" value="1"/>
</dbReference>
<dbReference type="GO" id="GO:0007234">
    <property type="term" value="P:osmosensory signaling via phosphorelay pathway"/>
    <property type="evidence" value="ECO:0007669"/>
    <property type="project" value="TreeGrafter"/>
</dbReference>
<organism evidence="6 7">
    <name type="scientific">Wenyingzhuangia marina</name>
    <dbReference type="NCBI Taxonomy" id="1195760"/>
    <lineage>
        <taxon>Bacteria</taxon>
        <taxon>Pseudomonadati</taxon>
        <taxon>Bacteroidota</taxon>
        <taxon>Flavobacteriia</taxon>
        <taxon>Flavobacteriales</taxon>
        <taxon>Flavobacteriaceae</taxon>
        <taxon>Wenyingzhuangia</taxon>
    </lineage>
</organism>
<dbReference type="GO" id="GO:0000156">
    <property type="term" value="F:phosphorelay response regulator activity"/>
    <property type="evidence" value="ECO:0007669"/>
    <property type="project" value="TreeGrafter"/>
</dbReference>
<dbReference type="EC" id="2.7.13.3" evidence="2"/>
<evidence type="ECO:0000256" key="1">
    <source>
        <dbReference type="ARBA" id="ARBA00000085"/>
    </source>
</evidence>
<evidence type="ECO:0000313" key="7">
    <source>
        <dbReference type="Proteomes" id="UP000184109"/>
    </source>
</evidence>
<dbReference type="Proteomes" id="UP000184109">
    <property type="component" value="Unassembled WGS sequence"/>
</dbReference>
<name>A0A1M5WNB9_9FLAO</name>
<evidence type="ECO:0000256" key="3">
    <source>
        <dbReference type="ARBA" id="ARBA00022679"/>
    </source>
</evidence>
<evidence type="ECO:0000313" key="6">
    <source>
        <dbReference type="EMBL" id="SHH88902.1"/>
    </source>
</evidence>
<dbReference type="PANTHER" id="PTHR42878">
    <property type="entry name" value="TWO-COMPONENT HISTIDINE KINASE"/>
    <property type="match status" value="1"/>
</dbReference>
<dbReference type="GO" id="GO:0030295">
    <property type="term" value="F:protein kinase activator activity"/>
    <property type="evidence" value="ECO:0007669"/>
    <property type="project" value="TreeGrafter"/>
</dbReference>
<dbReference type="RefSeq" id="WP_073122072.1">
    <property type="nucleotide sequence ID" value="NZ_BMEN01000005.1"/>
</dbReference>